<dbReference type="RefSeq" id="WP_038194311.1">
    <property type="nucleotide sequence ID" value="NZ_CAWLXS010000108.1"/>
</dbReference>
<proteinExistence type="predicted"/>
<accession>A0A077PMR3</accession>
<reference evidence="1" key="1">
    <citation type="submission" date="2013-07" db="EMBL/GenBank/DDBJ databases">
        <title>Sub-species coevolution in mutualistic symbiosis.</title>
        <authorList>
            <person name="Murfin K."/>
            <person name="Klassen J."/>
            <person name="Lee M."/>
            <person name="Forst S."/>
            <person name="Stock P."/>
            <person name="Goodrich-Blair H."/>
        </authorList>
    </citation>
    <scope>NUCLEOTIDE SEQUENCE [LARGE SCALE GENOMIC DNA]</scope>
    <source>
        <strain evidence="1">Kraussei Becker Underwood</strain>
    </source>
</reference>
<dbReference type="AlphaFoldDB" id="A0A077PMR3"/>
<name>A0A077PMR3_XENBV</name>
<evidence type="ECO:0000313" key="1">
    <source>
        <dbReference type="EMBL" id="CDH22363.1"/>
    </source>
</evidence>
<comment type="caution">
    <text evidence="1">The sequence shown here is derived from an EMBL/GenBank/DDBJ whole genome shotgun (WGS) entry which is preliminary data.</text>
</comment>
<dbReference type="HOGENOM" id="CLU_076877_0_0_6"/>
<gene>
    <name evidence="1" type="ORF">XBKB1_1100003</name>
</gene>
<dbReference type="Proteomes" id="UP000028493">
    <property type="component" value="Unassembled WGS sequence"/>
</dbReference>
<organism evidence="1">
    <name type="scientific">Xenorhabdus bovienii str. kraussei Becker Underwood</name>
    <dbReference type="NCBI Taxonomy" id="1398204"/>
    <lineage>
        <taxon>Bacteria</taxon>
        <taxon>Pseudomonadati</taxon>
        <taxon>Pseudomonadota</taxon>
        <taxon>Gammaproteobacteria</taxon>
        <taxon>Enterobacterales</taxon>
        <taxon>Morganellaceae</taxon>
        <taxon>Xenorhabdus</taxon>
    </lineage>
</organism>
<dbReference type="EMBL" id="CBSZ010000014">
    <property type="protein sequence ID" value="CDH22363.1"/>
    <property type="molecule type" value="Genomic_DNA"/>
</dbReference>
<sequence length="306" mass="34712">MLKKLELDTLKAELTSIEHLISERGSGDPIGLMQFISRKIELLDKINEIQNIHRTKAEVGLFFGGSPVFGSKGIDANFATLILDKFQALVSKRFAFLENGILSARGPVPNSNNTKLMITNVARGSFGFVLEETPQPYESMIESDLKYVVEDVNNIINNISSDEDDLFDNAFEELDERILIEIRGFYNTLYSSGATLRIVDSNNEYLLTNERIRRAKDRVELVKISEEREMTIEGNLYLLPSDKKFEIQLINSLESIKGRVNKGFFDKHPEEVSSLVGKSWVMHLVARDILENEVVVKTKYILTDLS</sequence>
<protein>
    <submittedName>
        <fullName evidence="1">Uncharacterized protein</fullName>
    </submittedName>
</protein>